<keyword evidence="6" id="KW-1185">Reference proteome</keyword>
<evidence type="ECO:0000259" key="4">
    <source>
        <dbReference type="Pfam" id="PF00496"/>
    </source>
</evidence>
<dbReference type="Pfam" id="PF00496">
    <property type="entry name" value="SBP_bac_5"/>
    <property type="match status" value="1"/>
</dbReference>
<dbReference type="SUPFAM" id="SSF53850">
    <property type="entry name" value="Periplasmic binding protein-like II"/>
    <property type="match status" value="1"/>
</dbReference>
<dbReference type="Gene3D" id="3.40.190.10">
    <property type="entry name" value="Periplasmic binding protein-like II"/>
    <property type="match status" value="1"/>
</dbReference>
<dbReference type="RefSeq" id="WP_262684883.1">
    <property type="nucleotide sequence ID" value="NZ_JAOQIO010000055.1"/>
</dbReference>
<proteinExistence type="inferred from homology"/>
<dbReference type="CDD" id="cd08498">
    <property type="entry name" value="PBP2_NikA_DppA_OppA_like_2"/>
    <property type="match status" value="1"/>
</dbReference>
<gene>
    <name evidence="5" type="ORF">OB236_16070</name>
</gene>
<dbReference type="Gene3D" id="3.90.76.10">
    <property type="entry name" value="Dipeptide-binding Protein, Domain 1"/>
    <property type="match status" value="1"/>
</dbReference>
<name>A0ABT2UG59_9BACL</name>
<dbReference type="Proteomes" id="UP001652445">
    <property type="component" value="Unassembled WGS sequence"/>
</dbReference>
<evidence type="ECO:0000256" key="1">
    <source>
        <dbReference type="ARBA" id="ARBA00005695"/>
    </source>
</evidence>
<organism evidence="5 6">
    <name type="scientific">Paenibacillus baimaensis</name>
    <dbReference type="NCBI Taxonomy" id="2982185"/>
    <lineage>
        <taxon>Bacteria</taxon>
        <taxon>Bacillati</taxon>
        <taxon>Bacillota</taxon>
        <taxon>Bacilli</taxon>
        <taxon>Bacillales</taxon>
        <taxon>Paenibacillaceae</taxon>
        <taxon>Paenibacillus</taxon>
    </lineage>
</organism>
<dbReference type="InterPro" id="IPR039424">
    <property type="entry name" value="SBP_5"/>
</dbReference>
<accession>A0ABT2UG59</accession>
<dbReference type="PANTHER" id="PTHR30290:SF9">
    <property type="entry name" value="OLIGOPEPTIDE-BINDING PROTEIN APPA"/>
    <property type="match status" value="1"/>
</dbReference>
<dbReference type="InterPro" id="IPR030678">
    <property type="entry name" value="Peptide/Ni-bd"/>
</dbReference>
<dbReference type="Gene3D" id="3.10.105.10">
    <property type="entry name" value="Dipeptide-binding Protein, Domain 3"/>
    <property type="match status" value="1"/>
</dbReference>
<keyword evidence="3" id="KW-0732">Signal</keyword>
<dbReference type="PIRSF" id="PIRSF002741">
    <property type="entry name" value="MppA"/>
    <property type="match status" value="1"/>
</dbReference>
<evidence type="ECO:0000313" key="6">
    <source>
        <dbReference type="Proteomes" id="UP001652445"/>
    </source>
</evidence>
<protein>
    <submittedName>
        <fullName evidence="5">ABC transporter substrate-binding protein</fullName>
    </submittedName>
</protein>
<dbReference type="EMBL" id="JAOQIO010000055">
    <property type="protein sequence ID" value="MCU6793623.1"/>
    <property type="molecule type" value="Genomic_DNA"/>
</dbReference>
<dbReference type="PANTHER" id="PTHR30290">
    <property type="entry name" value="PERIPLASMIC BINDING COMPONENT OF ABC TRANSPORTER"/>
    <property type="match status" value="1"/>
</dbReference>
<feature type="domain" description="Solute-binding protein family 5" evidence="4">
    <location>
        <begin position="74"/>
        <end position="424"/>
    </location>
</feature>
<evidence type="ECO:0000256" key="2">
    <source>
        <dbReference type="ARBA" id="ARBA00022448"/>
    </source>
</evidence>
<evidence type="ECO:0000313" key="5">
    <source>
        <dbReference type="EMBL" id="MCU6793623.1"/>
    </source>
</evidence>
<reference evidence="5 6" key="1">
    <citation type="submission" date="2022-09" db="EMBL/GenBank/DDBJ databases">
        <authorList>
            <person name="Han X.L."/>
            <person name="Wang Q."/>
            <person name="Lu T."/>
        </authorList>
    </citation>
    <scope>NUCLEOTIDE SEQUENCE [LARGE SCALE GENOMIC DNA]</scope>
    <source>
        <strain evidence="5 6">WQ 127069</strain>
    </source>
</reference>
<evidence type="ECO:0000256" key="3">
    <source>
        <dbReference type="ARBA" id="ARBA00022729"/>
    </source>
</evidence>
<keyword evidence="2" id="KW-0813">Transport</keyword>
<comment type="similarity">
    <text evidence="1">Belongs to the bacterial solute-binding protein 5 family.</text>
</comment>
<dbReference type="InterPro" id="IPR000914">
    <property type="entry name" value="SBP_5_dom"/>
</dbReference>
<comment type="caution">
    <text evidence="5">The sequence shown here is derived from an EMBL/GenBank/DDBJ whole genome shotgun (WGS) entry which is preliminary data.</text>
</comment>
<sequence length="503" mass="56057">MLVVAGCSGGAGKENTTNKNAKAAEGTGEKVLTVANATDIESFDIQNNNNTQSEAVLVNMFDYLLKNDSSQKKVPGLATSWEQVNDTTWRFKLRQGVKFHNGDPFTAADVKFSLERLAKDSKLLQNTYYKRFKEVKVIDDYNVEIITDGPDPLMLNRLSRMGADMLPSKYIQEKGMDAFMKEPVGTGPYKFSKWLKDNRVEMVKNTDYFAGMPKWDKLVFRVIPEASTRVSELLTGGVDIASNIPTTDLKRIEGVNDMKVAQATIQRVLHLIMKTAPGSVTADPKVREAVDLAINDKEIVDSIVGGAGIPTRTSVTPGNFGAEPSLYNQYLYDKEKAKSLLKEAGYASGGPKVTFSTQVQYKEIAEVAAAMLTEVGFQVNLEVLEASKFSEKLNSKKFNELFLLGVGNSLFDASNNYNRFKLANAKGETDYNNPEAEELIQSAEKNMNPADREKQYQRVQQIFAVDRPTIYLFQLKGNYGVGSKVEYKPRLDEMYYAEDINPK</sequence>